<accession>A0A0G4J8G9</accession>
<gene>
    <name evidence="7" type="ORF">PBRA_003530</name>
    <name evidence="8" type="ORF">PLBR_LOCUS7099</name>
</gene>
<dbReference type="GO" id="GO:0030674">
    <property type="term" value="F:protein-macromolecule adaptor activity"/>
    <property type="evidence" value="ECO:0007669"/>
    <property type="project" value="TreeGrafter"/>
</dbReference>
<evidence type="ECO:0000313" key="8">
    <source>
        <dbReference type="EMBL" id="SPQ99884.1"/>
    </source>
</evidence>
<evidence type="ECO:0000256" key="1">
    <source>
        <dbReference type="ARBA" id="ARBA00022723"/>
    </source>
</evidence>
<name>A0A0G4J8G9_PLABS</name>
<dbReference type="GO" id="GO:0007032">
    <property type="term" value="P:endosome organization"/>
    <property type="evidence" value="ECO:0007669"/>
    <property type="project" value="TreeGrafter"/>
</dbReference>
<dbReference type="PANTHER" id="PTHR23323">
    <property type="entry name" value="VACUOLAR PROTEIN SORTING-ASSOCIATED PROTEIN"/>
    <property type="match status" value="1"/>
</dbReference>
<dbReference type="OrthoDB" id="1845386at2759"/>
<dbReference type="GO" id="GO:0048284">
    <property type="term" value="P:organelle fusion"/>
    <property type="evidence" value="ECO:0007669"/>
    <property type="project" value="TreeGrafter"/>
</dbReference>
<feature type="repeat" description="CHCR" evidence="4">
    <location>
        <begin position="593"/>
        <end position="752"/>
    </location>
</feature>
<evidence type="ECO:0000259" key="6">
    <source>
        <dbReference type="Pfam" id="PF05131"/>
    </source>
</evidence>
<dbReference type="Proteomes" id="UP000039324">
    <property type="component" value="Unassembled WGS sequence"/>
</dbReference>
<reference evidence="7 9" key="1">
    <citation type="submission" date="2015-02" db="EMBL/GenBank/DDBJ databases">
        <authorList>
            <person name="Chooi Y.-H."/>
        </authorList>
    </citation>
    <scope>NUCLEOTIDE SEQUENCE [LARGE SCALE GENOMIC DNA]</scope>
    <source>
        <strain evidence="7">E3</strain>
    </source>
</reference>
<keyword evidence="8" id="KW-0496">Mitochondrion</keyword>
<evidence type="ECO:0000313" key="10">
    <source>
        <dbReference type="Proteomes" id="UP000290189"/>
    </source>
</evidence>
<protein>
    <recommendedName>
        <fullName evidence="6">Pep3/Vps18 beta-propeller domain-containing protein</fullName>
    </recommendedName>
</protein>
<evidence type="ECO:0000313" key="9">
    <source>
        <dbReference type="Proteomes" id="UP000039324"/>
    </source>
</evidence>
<evidence type="ECO:0000256" key="3">
    <source>
        <dbReference type="ARBA" id="ARBA00022833"/>
    </source>
</evidence>
<dbReference type="GO" id="GO:0005768">
    <property type="term" value="C:endosome"/>
    <property type="evidence" value="ECO:0007669"/>
    <property type="project" value="TreeGrafter"/>
</dbReference>
<organism evidence="7 9">
    <name type="scientific">Plasmodiophora brassicae</name>
    <name type="common">Clubroot disease agent</name>
    <dbReference type="NCBI Taxonomy" id="37360"/>
    <lineage>
        <taxon>Eukaryota</taxon>
        <taxon>Sar</taxon>
        <taxon>Rhizaria</taxon>
        <taxon>Endomyxa</taxon>
        <taxon>Phytomyxea</taxon>
        <taxon>Plasmodiophorida</taxon>
        <taxon>Plasmodiophoridae</taxon>
        <taxon>Plasmodiophora</taxon>
    </lineage>
</organism>
<keyword evidence="2" id="KW-0863">Zinc-finger</keyword>
<dbReference type="GO" id="GO:0006904">
    <property type="term" value="P:vesicle docking involved in exocytosis"/>
    <property type="evidence" value="ECO:0007669"/>
    <property type="project" value="TreeGrafter"/>
</dbReference>
<dbReference type="EMBL" id="CDSF01000155">
    <property type="protein sequence ID" value="CEP03923.1"/>
    <property type="molecule type" value="Genomic_DNA"/>
</dbReference>
<sequence length="954" mass="106857">MLLERWDADLTSGQSPRSALTTPSGRRSSVTSDTLPSGDDQDAPIFSLDRLKWQPAKAEGDVVSLATTGNTLTLLTTCRLLISWDLATDTHNVIVISRRPDLHVRHVWATWHACPSKHALISAAGGLLLYANDALKKAVPLKPNAQITAAAWTYSSRFADLVLLASDNGVILAADLASRDRAVRRLCQLPETSPICAIEMEVSLQQDGSDHFLVMCATRTRLYTFAGGVTLDAALSGEPTFIELHGQAAVQTSLQFYREDGRTRTVAWLNDSGIYHGRLQDSALVDCRLLPLPDATDGDGDGDAPVGLCVTQFHFLLLYRNRLVAYNQLTGATVYDGRTPDSAGPMRGIQRDVHLRSVFVYSATAICEVVIEREDRDIWRVYLERQEFAEALEFCSTQAQRYSVLNAHGDHLFEQGLYKPAAAIFSQSDRSFESVALLFLGEEKARDALKDFLRRRLEGVPESALTQRTMICTWLTEMYLDALNQQRDALVDDVYEDLCSEFVDFLSVYRNDLDRQTTFELISSHGRTADLLQYAEIVGDHDWVLRYTLEQGRYLDAVQLIRSLNVADSILPLVYQLAPQLVEHEPNATIDVFIDLSDRFDGIRLLPALHRCEAPIGSAPALRYLRHIVEHGNREPVLHNYMVSLLVQLDDETDVLQYLRDHGEDAVFDQKFALRLCHQYGRLRACVRLYELMGLYHEAVRLALHVDLDLAKSVAFSLSSSSSSSLISQADLKTIWVDIGRHVLRERMEHGHDDKALQEAVAIIKQCSPHIQIEDMLPFFPDDLRIGDFRSEMVDCLSSYTARLAALRSESDALSSAAAALRDDIARLRHRTGRVSGDAVCHLCQQSLFADVFMLFPCKHQLHQRCTVAELYRLQAHRRRRRSVIFESDDEDDGDDEVLDVDKAPEGDVGTEFDLQGRATSACVLCADDMIVSVDIPLVGSGDADRDQDDLWHL</sequence>
<evidence type="ECO:0000313" key="7">
    <source>
        <dbReference type="EMBL" id="CEP03923.1"/>
    </source>
</evidence>
<dbReference type="OMA" id="KFFVFPC"/>
<dbReference type="InterPro" id="IPR007810">
    <property type="entry name" value="Pep3/Vps18_beta-prop"/>
</dbReference>
<evidence type="ECO:0000256" key="2">
    <source>
        <dbReference type="ARBA" id="ARBA00022771"/>
    </source>
</evidence>
<dbReference type="AlphaFoldDB" id="A0A0G4J8G9"/>
<dbReference type="GO" id="GO:0007033">
    <property type="term" value="P:vacuole organization"/>
    <property type="evidence" value="ECO:0007669"/>
    <property type="project" value="TreeGrafter"/>
</dbReference>
<keyword evidence="3" id="KW-0862">Zinc</keyword>
<reference evidence="8 10" key="2">
    <citation type="submission" date="2018-03" db="EMBL/GenBank/DDBJ databases">
        <authorList>
            <person name="Fogelqvist J."/>
        </authorList>
    </citation>
    <scope>NUCLEOTIDE SEQUENCE [LARGE SCALE GENOMIC DNA]</scope>
</reference>
<geneLocation type="mitochondrion" evidence="8"/>
<feature type="region of interest" description="Disordered" evidence="5">
    <location>
        <begin position="1"/>
        <end position="42"/>
    </location>
</feature>
<dbReference type="GO" id="GO:0006886">
    <property type="term" value="P:intracellular protein transport"/>
    <property type="evidence" value="ECO:0007669"/>
    <property type="project" value="UniProtKB-UniRule"/>
</dbReference>
<feature type="domain" description="Pep3/Vps18 beta-propeller" evidence="6">
    <location>
        <begin position="44"/>
        <end position="371"/>
    </location>
</feature>
<evidence type="ECO:0000256" key="4">
    <source>
        <dbReference type="PROSITE-ProRule" id="PRU01006"/>
    </source>
</evidence>
<dbReference type="InterPro" id="IPR000547">
    <property type="entry name" value="Clathrin_H-chain/VPS_repeat"/>
</dbReference>
<evidence type="ECO:0000256" key="5">
    <source>
        <dbReference type="SAM" id="MobiDB-lite"/>
    </source>
</evidence>
<feature type="compositionally biased region" description="Acidic residues" evidence="5">
    <location>
        <begin position="887"/>
        <end position="899"/>
    </location>
</feature>
<keyword evidence="9" id="KW-1185">Reference proteome</keyword>
<dbReference type="PANTHER" id="PTHR23323:SF26">
    <property type="entry name" value="VACUOLAR PROTEIN SORTING-ASSOCIATED PROTEIN 18 HOMOLOG"/>
    <property type="match status" value="1"/>
</dbReference>
<keyword evidence="1" id="KW-0479">Metal-binding</keyword>
<feature type="compositionally biased region" description="Polar residues" evidence="5">
    <location>
        <begin position="11"/>
        <end position="35"/>
    </location>
</feature>
<dbReference type="GO" id="GO:0008270">
    <property type="term" value="F:zinc ion binding"/>
    <property type="evidence" value="ECO:0007669"/>
    <property type="project" value="UniProtKB-KW"/>
</dbReference>
<dbReference type="Proteomes" id="UP000290189">
    <property type="component" value="Unassembled WGS sequence"/>
</dbReference>
<dbReference type="EMBL" id="OVEO01000012">
    <property type="protein sequence ID" value="SPQ99884.1"/>
    <property type="molecule type" value="Genomic_DNA"/>
</dbReference>
<dbReference type="Pfam" id="PF05131">
    <property type="entry name" value="Pep3_Vps18"/>
    <property type="match status" value="1"/>
</dbReference>
<dbReference type="GO" id="GO:0030897">
    <property type="term" value="C:HOPS complex"/>
    <property type="evidence" value="ECO:0007669"/>
    <property type="project" value="TreeGrafter"/>
</dbReference>
<feature type="region of interest" description="Disordered" evidence="5">
    <location>
        <begin position="885"/>
        <end position="905"/>
    </location>
</feature>
<dbReference type="PROSITE" id="PS50236">
    <property type="entry name" value="CHCR"/>
    <property type="match status" value="1"/>
</dbReference>
<proteinExistence type="predicted"/>
<dbReference type="STRING" id="37360.A0A0G4J8G9"/>